<proteinExistence type="predicted"/>
<keyword evidence="1" id="KW-0472">Membrane</keyword>
<dbReference type="EMBL" id="SCWE01000001">
    <property type="protein sequence ID" value="TDM03091.1"/>
    <property type="molecule type" value="Genomic_DNA"/>
</dbReference>
<sequence>MTIRLSKDFLMYLFFFLMMGTFGIIYMAQSNALYEKPLVNSVGQSTNTENTTVQNTNAHSATMNGEVLGIVR</sequence>
<keyword evidence="1" id="KW-1133">Transmembrane helix</keyword>
<gene>
    <name evidence="2" type="ORF">ERX37_03125</name>
</gene>
<reference evidence="2 3" key="1">
    <citation type="submission" date="2019-01" db="EMBL/GenBank/DDBJ databases">
        <title>Draft genome sequences of the type strains of six Macrococcus species.</title>
        <authorList>
            <person name="Mazhar S."/>
            <person name="Altermann E."/>
            <person name="Hill C."/>
            <person name="Mcauliffe O."/>
        </authorList>
    </citation>
    <scope>NUCLEOTIDE SEQUENCE [LARGE SCALE GENOMIC DNA]</scope>
    <source>
        <strain evidence="2 3">CCM4809</strain>
    </source>
</reference>
<evidence type="ECO:0000256" key="1">
    <source>
        <dbReference type="SAM" id="Phobius"/>
    </source>
</evidence>
<keyword evidence="3" id="KW-1185">Reference proteome</keyword>
<feature type="transmembrane region" description="Helical" evidence="1">
    <location>
        <begin position="9"/>
        <end position="28"/>
    </location>
</feature>
<comment type="caution">
    <text evidence="2">The sequence shown here is derived from an EMBL/GenBank/DDBJ whole genome shotgun (WGS) entry which is preliminary data.</text>
</comment>
<keyword evidence="1" id="KW-0812">Transmembrane</keyword>
<name>A0A4R6BMU3_9STAP</name>
<dbReference type="Proteomes" id="UP000295328">
    <property type="component" value="Unassembled WGS sequence"/>
</dbReference>
<dbReference type="RefSeq" id="WP_133429179.1">
    <property type="nucleotide sequence ID" value="NZ_BMCC01000002.1"/>
</dbReference>
<accession>A0A4R6BMU3</accession>
<evidence type="ECO:0000313" key="2">
    <source>
        <dbReference type="EMBL" id="TDM03091.1"/>
    </source>
</evidence>
<dbReference type="AlphaFoldDB" id="A0A4R6BMU3"/>
<evidence type="ECO:0000313" key="3">
    <source>
        <dbReference type="Proteomes" id="UP000295328"/>
    </source>
</evidence>
<organism evidence="2 3">
    <name type="scientific">Macrococcus hajekii</name>
    <dbReference type="NCBI Taxonomy" id="198482"/>
    <lineage>
        <taxon>Bacteria</taxon>
        <taxon>Bacillati</taxon>
        <taxon>Bacillota</taxon>
        <taxon>Bacilli</taxon>
        <taxon>Bacillales</taxon>
        <taxon>Staphylococcaceae</taxon>
        <taxon>Macrococcus</taxon>
    </lineage>
</organism>
<protein>
    <submittedName>
        <fullName evidence="2">Uncharacterized protein</fullName>
    </submittedName>
</protein>